<proteinExistence type="predicted"/>
<dbReference type="InterPro" id="IPR050935">
    <property type="entry name" value="Bromo_chromatin_reader"/>
</dbReference>
<dbReference type="SUPFAM" id="SSF47370">
    <property type="entry name" value="Bromodomain"/>
    <property type="match status" value="1"/>
</dbReference>
<dbReference type="InterPro" id="IPR036427">
    <property type="entry name" value="Bromodomain-like_sf"/>
</dbReference>
<organism evidence="6 7">
    <name type="scientific">Podospora didyma</name>
    <dbReference type="NCBI Taxonomy" id="330526"/>
    <lineage>
        <taxon>Eukaryota</taxon>
        <taxon>Fungi</taxon>
        <taxon>Dikarya</taxon>
        <taxon>Ascomycota</taxon>
        <taxon>Pezizomycotina</taxon>
        <taxon>Sordariomycetes</taxon>
        <taxon>Sordariomycetidae</taxon>
        <taxon>Sordariales</taxon>
        <taxon>Podosporaceae</taxon>
        <taxon>Podospora</taxon>
    </lineage>
</organism>
<dbReference type="Pfam" id="PF00439">
    <property type="entry name" value="Bromodomain"/>
    <property type="match status" value="1"/>
</dbReference>
<dbReference type="EMBL" id="JAULSW010000002">
    <property type="protein sequence ID" value="KAK3390228.1"/>
    <property type="molecule type" value="Genomic_DNA"/>
</dbReference>
<dbReference type="GO" id="GO:0006338">
    <property type="term" value="P:chromatin remodeling"/>
    <property type="evidence" value="ECO:0007669"/>
    <property type="project" value="TreeGrafter"/>
</dbReference>
<keyword evidence="7" id="KW-1185">Reference proteome</keyword>
<dbReference type="Gene3D" id="1.20.920.10">
    <property type="entry name" value="Bromodomain-like"/>
    <property type="match status" value="1"/>
</dbReference>
<evidence type="ECO:0000313" key="6">
    <source>
        <dbReference type="EMBL" id="KAK3390228.1"/>
    </source>
</evidence>
<dbReference type="Proteomes" id="UP001285441">
    <property type="component" value="Unassembled WGS sequence"/>
</dbReference>
<evidence type="ECO:0000256" key="3">
    <source>
        <dbReference type="SAM" id="MobiDB-lite"/>
    </source>
</evidence>
<evidence type="ECO:0000256" key="2">
    <source>
        <dbReference type="PROSITE-ProRule" id="PRU00035"/>
    </source>
</evidence>
<evidence type="ECO:0000256" key="1">
    <source>
        <dbReference type="ARBA" id="ARBA00023117"/>
    </source>
</evidence>
<dbReference type="CDD" id="cd18186">
    <property type="entry name" value="BTB_POZ_ZBTB_KLHL-like"/>
    <property type="match status" value="1"/>
</dbReference>
<feature type="domain" description="Bromo" evidence="4">
    <location>
        <begin position="374"/>
        <end position="439"/>
    </location>
</feature>
<dbReference type="PROSITE" id="PS50014">
    <property type="entry name" value="BROMODOMAIN_2"/>
    <property type="match status" value="1"/>
</dbReference>
<feature type="region of interest" description="Disordered" evidence="3">
    <location>
        <begin position="282"/>
        <end position="328"/>
    </location>
</feature>
<sequence length="470" mass="51839">MVLKLRRVIDKEKMADNSEPVNGINGAGGAAHAINGNKDAPENMPALEGGTGEAPAAEADDAPFSWLRPHPIFVIALIGKEETPFGIQKDFLVSKSAFYKKYFTENPQTELENVVNLPDTPVEVFAFAQNFLYTGQVCPSPDNLPSYDVLIGVWKLGHDLGIEGLCDATLAAMAECRRITQHIPATPLLVQVWKDTPEGSSIRKLLLSWAAEYMRSSDSRAEFARSLPQEVLSELVVAMSSLDTTPVVQVNAAREEGPALAAPAPPPPPAPVPARRVHYIETDEKDEELTRPPAKKQRHSDVLPNGSGLLASKPPAKKPGPRVSLPSAKPVVKRRSSAFLGDAKFSTDKKLNFCADLLTRMLSGPGFWTRLVGPFKEPVDPVSDGVPDYLTKVQRPMDLGTMKAKMDRREYADETEFLADMNQIFSNCYAYWSKKDPMWGACERLQKTFEEKYSQMNKWISKMEGDEGSH</sequence>
<dbReference type="InterPro" id="IPR011333">
    <property type="entry name" value="SKP1/BTB/POZ_sf"/>
</dbReference>
<evidence type="ECO:0000259" key="4">
    <source>
        <dbReference type="PROSITE" id="PS50014"/>
    </source>
</evidence>
<dbReference type="PROSITE" id="PS50097">
    <property type="entry name" value="BTB"/>
    <property type="match status" value="1"/>
</dbReference>
<dbReference type="GO" id="GO:0005634">
    <property type="term" value="C:nucleus"/>
    <property type="evidence" value="ECO:0007669"/>
    <property type="project" value="TreeGrafter"/>
</dbReference>
<gene>
    <name evidence="6" type="ORF">B0H63DRAFT_519461</name>
</gene>
<name>A0AAE0NYM5_9PEZI</name>
<feature type="region of interest" description="Disordered" evidence="3">
    <location>
        <begin position="14"/>
        <end position="57"/>
    </location>
</feature>
<dbReference type="PANTHER" id="PTHR22880">
    <property type="entry name" value="FALZ-RELATED BROMODOMAIN-CONTAINING PROTEINS"/>
    <property type="match status" value="1"/>
</dbReference>
<dbReference type="AlphaFoldDB" id="A0AAE0NYM5"/>
<dbReference type="InterPro" id="IPR000210">
    <property type="entry name" value="BTB/POZ_dom"/>
</dbReference>
<dbReference type="PRINTS" id="PR00503">
    <property type="entry name" value="BROMODOMAIN"/>
</dbReference>
<keyword evidence="1 2" id="KW-0103">Bromodomain</keyword>
<accession>A0AAE0NYM5</accession>
<evidence type="ECO:0000259" key="5">
    <source>
        <dbReference type="PROSITE" id="PS50097"/>
    </source>
</evidence>
<dbReference type="PANTHER" id="PTHR22880:SF225">
    <property type="entry name" value="BROMODOMAIN-CONTAINING PROTEIN BET-1-RELATED"/>
    <property type="match status" value="1"/>
</dbReference>
<evidence type="ECO:0008006" key="8">
    <source>
        <dbReference type="Google" id="ProtNLM"/>
    </source>
</evidence>
<feature type="domain" description="BTB" evidence="5">
    <location>
        <begin position="73"/>
        <end position="141"/>
    </location>
</feature>
<protein>
    <recommendedName>
        <fullName evidence="8">Bromo domain-containing protein</fullName>
    </recommendedName>
</protein>
<dbReference type="InterPro" id="IPR001487">
    <property type="entry name" value="Bromodomain"/>
</dbReference>
<dbReference type="SMART" id="SM00297">
    <property type="entry name" value="BROMO"/>
    <property type="match status" value="1"/>
</dbReference>
<dbReference type="GO" id="GO:0000785">
    <property type="term" value="C:chromatin"/>
    <property type="evidence" value="ECO:0007669"/>
    <property type="project" value="TreeGrafter"/>
</dbReference>
<reference evidence="6" key="1">
    <citation type="journal article" date="2023" name="Mol. Phylogenet. Evol.">
        <title>Genome-scale phylogeny and comparative genomics of the fungal order Sordariales.</title>
        <authorList>
            <person name="Hensen N."/>
            <person name="Bonometti L."/>
            <person name="Westerberg I."/>
            <person name="Brannstrom I.O."/>
            <person name="Guillou S."/>
            <person name="Cros-Aarteil S."/>
            <person name="Calhoun S."/>
            <person name="Haridas S."/>
            <person name="Kuo A."/>
            <person name="Mondo S."/>
            <person name="Pangilinan J."/>
            <person name="Riley R."/>
            <person name="LaButti K."/>
            <person name="Andreopoulos B."/>
            <person name="Lipzen A."/>
            <person name="Chen C."/>
            <person name="Yan M."/>
            <person name="Daum C."/>
            <person name="Ng V."/>
            <person name="Clum A."/>
            <person name="Steindorff A."/>
            <person name="Ohm R.A."/>
            <person name="Martin F."/>
            <person name="Silar P."/>
            <person name="Natvig D.O."/>
            <person name="Lalanne C."/>
            <person name="Gautier V."/>
            <person name="Ament-Velasquez S.L."/>
            <person name="Kruys A."/>
            <person name="Hutchinson M.I."/>
            <person name="Powell A.J."/>
            <person name="Barry K."/>
            <person name="Miller A.N."/>
            <person name="Grigoriev I.V."/>
            <person name="Debuchy R."/>
            <person name="Gladieux P."/>
            <person name="Hiltunen Thoren M."/>
            <person name="Johannesson H."/>
        </authorList>
    </citation>
    <scope>NUCLEOTIDE SEQUENCE</scope>
    <source>
        <strain evidence="6">CBS 232.78</strain>
    </source>
</reference>
<dbReference type="GO" id="GO:0006355">
    <property type="term" value="P:regulation of DNA-templated transcription"/>
    <property type="evidence" value="ECO:0007669"/>
    <property type="project" value="TreeGrafter"/>
</dbReference>
<feature type="compositionally biased region" description="Low complexity" evidence="3">
    <location>
        <begin position="45"/>
        <end position="57"/>
    </location>
</feature>
<dbReference type="SUPFAM" id="SSF54695">
    <property type="entry name" value="POZ domain"/>
    <property type="match status" value="1"/>
</dbReference>
<reference evidence="6" key="2">
    <citation type="submission" date="2023-06" db="EMBL/GenBank/DDBJ databases">
        <authorList>
            <consortium name="Lawrence Berkeley National Laboratory"/>
            <person name="Haridas S."/>
            <person name="Hensen N."/>
            <person name="Bonometti L."/>
            <person name="Westerberg I."/>
            <person name="Brannstrom I.O."/>
            <person name="Guillou S."/>
            <person name="Cros-Aarteil S."/>
            <person name="Calhoun S."/>
            <person name="Kuo A."/>
            <person name="Mondo S."/>
            <person name="Pangilinan J."/>
            <person name="Riley R."/>
            <person name="LaButti K."/>
            <person name="Andreopoulos B."/>
            <person name="Lipzen A."/>
            <person name="Chen C."/>
            <person name="Yanf M."/>
            <person name="Daum C."/>
            <person name="Ng V."/>
            <person name="Clum A."/>
            <person name="Steindorff A."/>
            <person name="Ohm R."/>
            <person name="Martin F."/>
            <person name="Silar P."/>
            <person name="Natvig D."/>
            <person name="Lalanne C."/>
            <person name="Gautier V."/>
            <person name="Ament-velasquez S.L."/>
            <person name="Kruys A."/>
            <person name="Hutchinson M.I."/>
            <person name="Powell A.J."/>
            <person name="Barry K."/>
            <person name="Miller A.N."/>
            <person name="Grigoriev I.V."/>
            <person name="Debuchy R."/>
            <person name="Gladieux P."/>
            <person name="Thoren M.H."/>
            <person name="Johannesson H."/>
        </authorList>
    </citation>
    <scope>NUCLEOTIDE SEQUENCE</scope>
    <source>
        <strain evidence="6">CBS 232.78</strain>
    </source>
</reference>
<evidence type="ECO:0000313" key="7">
    <source>
        <dbReference type="Proteomes" id="UP001285441"/>
    </source>
</evidence>
<dbReference type="Gene3D" id="3.30.710.10">
    <property type="entry name" value="Potassium Channel Kv1.1, Chain A"/>
    <property type="match status" value="1"/>
</dbReference>
<comment type="caution">
    <text evidence="6">The sequence shown here is derived from an EMBL/GenBank/DDBJ whole genome shotgun (WGS) entry which is preliminary data.</text>
</comment>